<evidence type="ECO:0000256" key="9">
    <source>
        <dbReference type="ARBA" id="ARBA00049299"/>
    </source>
</evidence>
<keyword evidence="4" id="KW-0418">Kinase</keyword>
<evidence type="ECO:0000256" key="5">
    <source>
        <dbReference type="ARBA" id="ARBA00022840"/>
    </source>
</evidence>
<dbReference type="PANTHER" id="PTHR48013">
    <property type="entry name" value="DUAL SPECIFICITY MITOGEN-ACTIVATED PROTEIN KINASE KINASE 5-RELATED"/>
    <property type="match status" value="1"/>
</dbReference>
<evidence type="ECO:0000256" key="3">
    <source>
        <dbReference type="ARBA" id="ARBA00022741"/>
    </source>
</evidence>
<dbReference type="PROSITE" id="PS00108">
    <property type="entry name" value="PROTEIN_KINASE_ST"/>
    <property type="match status" value="1"/>
</dbReference>
<evidence type="ECO:0000256" key="1">
    <source>
        <dbReference type="ARBA" id="ARBA00022527"/>
    </source>
</evidence>
<keyword evidence="15" id="KW-1185">Reference proteome</keyword>
<evidence type="ECO:0000256" key="8">
    <source>
        <dbReference type="ARBA" id="ARBA00049014"/>
    </source>
</evidence>
<dbReference type="InterPro" id="IPR017441">
    <property type="entry name" value="Protein_kinase_ATP_BS"/>
</dbReference>
<dbReference type="Proteomes" id="UP000549394">
    <property type="component" value="Unassembled WGS sequence"/>
</dbReference>
<evidence type="ECO:0000256" key="2">
    <source>
        <dbReference type="ARBA" id="ARBA00022679"/>
    </source>
</evidence>
<keyword evidence="3 11" id="KW-0547">Nucleotide-binding</keyword>
<protein>
    <recommendedName>
        <fullName evidence="7">mitogen-activated protein kinase kinase</fullName>
        <ecNumber evidence="7">2.7.12.2</ecNumber>
    </recommendedName>
</protein>
<evidence type="ECO:0000256" key="10">
    <source>
        <dbReference type="ARBA" id="ARBA00051693"/>
    </source>
</evidence>
<evidence type="ECO:0000313" key="14">
    <source>
        <dbReference type="EMBL" id="CAD5114703.1"/>
    </source>
</evidence>
<name>A0A7I8VGC8_9ANNE</name>
<dbReference type="GO" id="GO:0004674">
    <property type="term" value="F:protein serine/threonine kinase activity"/>
    <property type="evidence" value="ECO:0007669"/>
    <property type="project" value="UniProtKB-KW"/>
</dbReference>
<dbReference type="SMART" id="SM00220">
    <property type="entry name" value="S_TKc"/>
    <property type="match status" value="1"/>
</dbReference>
<evidence type="ECO:0000259" key="13">
    <source>
        <dbReference type="PROSITE" id="PS50011"/>
    </source>
</evidence>
<dbReference type="GO" id="GO:0005524">
    <property type="term" value="F:ATP binding"/>
    <property type="evidence" value="ECO:0007669"/>
    <property type="project" value="UniProtKB-UniRule"/>
</dbReference>
<comment type="similarity">
    <text evidence="6">Belongs to the protein kinase superfamily. STE Ser/Thr protein kinase family. MAP kinase kinase subfamily.</text>
</comment>
<sequence>MRRKELEFSADLDSFNINNGDFDCKQLNYEDLKTIKNLGCGAYGSVNLVKHTKSGKLFAVKRMTMALYKEGRDRSLMEIQVASDSRDCPFTVNFLGYLNLNGELWMFMESMDMSLNELKGNILNNTAEYFIPEEIIGNISFQITSGLYYLLNDLSILHRDVKPSNILIKNSGRVKICDFGISCKVKSDEFQSSYNVGTMSYMAPERLQSDSLSQKSDIWSLGITVLEFTTGKFPYRKWSNIFEALNDLCNQPTPALPPKKYSAEFNEYLNSTLNREADKRKDYINLLKMNFLVKNKEYKITEFLQIFIQTTQDGEDPNFL</sequence>
<dbReference type="FunFam" id="3.30.200.20:FF:000040">
    <property type="entry name" value="Dual specificity mitogen-activated protein kinase kinase"/>
    <property type="match status" value="1"/>
</dbReference>
<proteinExistence type="inferred from homology"/>
<keyword evidence="1 12" id="KW-0723">Serine/threonine-protein kinase</keyword>
<comment type="catalytic activity">
    <reaction evidence="9">
        <text>L-threonyl-[protein] + ATP = O-phospho-L-threonyl-[protein] + ADP + H(+)</text>
        <dbReference type="Rhea" id="RHEA:46608"/>
        <dbReference type="Rhea" id="RHEA-COMP:11060"/>
        <dbReference type="Rhea" id="RHEA-COMP:11605"/>
        <dbReference type="ChEBI" id="CHEBI:15378"/>
        <dbReference type="ChEBI" id="CHEBI:30013"/>
        <dbReference type="ChEBI" id="CHEBI:30616"/>
        <dbReference type="ChEBI" id="CHEBI:61977"/>
        <dbReference type="ChEBI" id="CHEBI:456216"/>
        <dbReference type="EC" id="2.7.12.2"/>
    </reaction>
</comment>
<dbReference type="EC" id="2.7.12.2" evidence="7"/>
<comment type="catalytic activity">
    <reaction evidence="8">
        <text>L-seryl-[protein] + ATP = O-phospho-L-seryl-[protein] + ADP + H(+)</text>
        <dbReference type="Rhea" id="RHEA:17989"/>
        <dbReference type="Rhea" id="RHEA-COMP:9863"/>
        <dbReference type="Rhea" id="RHEA-COMP:11604"/>
        <dbReference type="ChEBI" id="CHEBI:15378"/>
        <dbReference type="ChEBI" id="CHEBI:29999"/>
        <dbReference type="ChEBI" id="CHEBI:30616"/>
        <dbReference type="ChEBI" id="CHEBI:83421"/>
        <dbReference type="ChEBI" id="CHEBI:456216"/>
        <dbReference type="EC" id="2.7.12.2"/>
    </reaction>
</comment>
<dbReference type="InterPro" id="IPR011009">
    <property type="entry name" value="Kinase-like_dom_sf"/>
</dbReference>
<gene>
    <name evidence="14" type="ORF">DGYR_LOCUS3528</name>
</gene>
<dbReference type="GO" id="GO:0004708">
    <property type="term" value="F:MAP kinase kinase activity"/>
    <property type="evidence" value="ECO:0007669"/>
    <property type="project" value="UniProtKB-EC"/>
</dbReference>
<dbReference type="PANTHER" id="PTHR48013:SF9">
    <property type="entry name" value="DUAL SPECIFICITY MITOGEN-ACTIVATED PROTEIN KINASE KINASE 5"/>
    <property type="match status" value="1"/>
</dbReference>
<evidence type="ECO:0000256" key="4">
    <source>
        <dbReference type="ARBA" id="ARBA00022777"/>
    </source>
</evidence>
<comment type="catalytic activity">
    <reaction evidence="10">
        <text>L-tyrosyl-[protein] + ATP = O-phospho-L-tyrosyl-[protein] + ADP + H(+)</text>
        <dbReference type="Rhea" id="RHEA:10596"/>
        <dbReference type="Rhea" id="RHEA-COMP:10136"/>
        <dbReference type="Rhea" id="RHEA-COMP:20101"/>
        <dbReference type="ChEBI" id="CHEBI:15378"/>
        <dbReference type="ChEBI" id="CHEBI:30616"/>
        <dbReference type="ChEBI" id="CHEBI:46858"/>
        <dbReference type="ChEBI" id="CHEBI:61978"/>
        <dbReference type="ChEBI" id="CHEBI:456216"/>
        <dbReference type="EC" id="2.7.12.2"/>
    </reaction>
</comment>
<dbReference type="PROSITE" id="PS00107">
    <property type="entry name" value="PROTEIN_KINASE_ATP"/>
    <property type="match status" value="1"/>
</dbReference>
<evidence type="ECO:0000256" key="6">
    <source>
        <dbReference type="ARBA" id="ARBA00038035"/>
    </source>
</evidence>
<reference evidence="14 15" key="1">
    <citation type="submission" date="2020-08" db="EMBL/GenBank/DDBJ databases">
        <authorList>
            <person name="Hejnol A."/>
        </authorList>
    </citation>
    <scope>NUCLEOTIDE SEQUENCE [LARGE SCALE GENOMIC DNA]</scope>
</reference>
<feature type="binding site" evidence="11">
    <location>
        <position position="61"/>
    </location>
    <ligand>
        <name>ATP</name>
        <dbReference type="ChEBI" id="CHEBI:30616"/>
    </ligand>
</feature>
<evidence type="ECO:0000313" key="15">
    <source>
        <dbReference type="Proteomes" id="UP000549394"/>
    </source>
</evidence>
<evidence type="ECO:0000256" key="11">
    <source>
        <dbReference type="PROSITE-ProRule" id="PRU10141"/>
    </source>
</evidence>
<comment type="caution">
    <text evidence="14">The sequence shown here is derived from an EMBL/GenBank/DDBJ whole genome shotgun (WGS) entry which is preliminary data.</text>
</comment>
<dbReference type="Pfam" id="PF00069">
    <property type="entry name" value="Pkinase"/>
    <property type="match status" value="1"/>
</dbReference>
<dbReference type="AlphaFoldDB" id="A0A7I8VGC8"/>
<dbReference type="PROSITE" id="PS50011">
    <property type="entry name" value="PROTEIN_KINASE_DOM"/>
    <property type="match status" value="1"/>
</dbReference>
<dbReference type="InterPro" id="IPR008271">
    <property type="entry name" value="Ser/Thr_kinase_AS"/>
</dbReference>
<evidence type="ECO:0000256" key="12">
    <source>
        <dbReference type="RuleBase" id="RU000304"/>
    </source>
</evidence>
<feature type="domain" description="Protein kinase" evidence="13">
    <location>
        <begin position="32"/>
        <end position="292"/>
    </location>
</feature>
<dbReference type="InterPro" id="IPR000719">
    <property type="entry name" value="Prot_kinase_dom"/>
</dbReference>
<dbReference type="Gene3D" id="1.10.510.10">
    <property type="entry name" value="Transferase(Phosphotransferase) domain 1"/>
    <property type="match status" value="1"/>
</dbReference>
<dbReference type="SUPFAM" id="SSF56112">
    <property type="entry name" value="Protein kinase-like (PK-like)"/>
    <property type="match status" value="1"/>
</dbReference>
<evidence type="ECO:0000256" key="7">
    <source>
        <dbReference type="ARBA" id="ARBA00038999"/>
    </source>
</evidence>
<keyword evidence="5 11" id="KW-0067">ATP-binding</keyword>
<accession>A0A7I8VGC8</accession>
<dbReference type="OrthoDB" id="10252354at2759"/>
<dbReference type="EMBL" id="CAJFCJ010000005">
    <property type="protein sequence ID" value="CAD5114703.1"/>
    <property type="molecule type" value="Genomic_DNA"/>
</dbReference>
<organism evidence="14 15">
    <name type="scientific">Dimorphilus gyrociliatus</name>
    <dbReference type="NCBI Taxonomy" id="2664684"/>
    <lineage>
        <taxon>Eukaryota</taxon>
        <taxon>Metazoa</taxon>
        <taxon>Spiralia</taxon>
        <taxon>Lophotrochozoa</taxon>
        <taxon>Annelida</taxon>
        <taxon>Polychaeta</taxon>
        <taxon>Polychaeta incertae sedis</taxon>
        <taxon>Dinophilidae</taxon>
        <taxon>Dimorphilus</taxon>
    </lineage>
</organism>
<dbReference type="Gene3D" id="3.30.200.20">
    <property type="entry name" value="Phosphorylase Kinase, domain 1"/>
    <property type="match status" value="1"/>
</dbReference>
<keyword evidence="2" id="KW-0808">Transferase</keyword>